<dbReference type="RefSeq" id="WP_148898171.1">
    <property type="nucleotide sequence ID" value="NZ_VNHY01000001.1"/>
</dbReference>
<dbReference type="PANTHER" id="PTHR10655">
    <property type="entry name" value="LYSOPHOSPHOLIPASE-RELATED"/>
    <property type="match status" value="1"/>
</dbReference>
<organism evidence="4 5">
    <name type="scientific">Fodinibius salinus</name>
    <dbReference type="NCBI Taxonomy" id="860790"/>
    <lineage>
        <taxon>Bacteria</taxon>
        <taxon>Pseudomonadati</taxon>
        <taxon>Balneolota</taxon>
        <taxon>Balneolia</taxon>
        <taxon>Balneolales</taxon>
        <taxon>Balneolaceae</taxon>
        <taxon>Fodinibius</taxon>
    </lineage>
</organism>
<dbReference type="AlphaFoldDB" id="A0A5D3YR70"/>
<evidence type="ECO:0000313" key="5">
    <source>
        <dbReference type="Proteomes" id="UP000324595"/>
    </source>
</evidence>
<comment type="similarity">
    <text evidence="1">Belongs to the AB hydrolase superfamily. AB hydrolase 2 family.</text>
</comment>
<dbReference type="EMBL" id="VNHY01000001">
    <property type="protein sequence ID" value="TYP95503.1"/>
    <property type="molecule type" value="Genomic_DNA"/>
</dbReference>
<reference evidence="4 5" key="1">
    <citation type="submission" date="2019-07" db="EMBL/GenBank/DDBJ databases">
        <title>Genomic Encyclopedia of Archaeal and Bacterial Type Strains, Phase II (KMG-II): from individual species to whole genera.</title>
        <authorList>
            <person name="Goeker M."/>
        </authorList>
    </citation>
    <scope>NUCLEOTIDE SEQUENCE [LARGE SCALE GENOMIC DNA]</scope>
    <source>
        <strain evidence="4 5">DSM 21935</strain>
    </source>
</reference>
<evidence type="ECO:0000313" key="4">
    <source>
        <dbReference type="EMBL" id="TYP95503.1"/>
    </source>
</evidence>
<dbReference type="PANTHER" id="PTHR10655:SF17">
    <property type="entry name" value="LYSOPHOSPHOLIPASE-LIKE PROTEIN 1"/>
    <property type="match status" value="1"/>
</dbReference>
<dbReference type="OrthoDB" id="9764953at2"/>
<name>A0A5D3YR70_9BACT</name>
<evidence type="ECO:0000256" key="1">
    <source>
        <dbReference type="ARBA" id="ARBA00006499"/>
    </source>
</evidence>
<keyword evidence="5" id="KW-1185">Reference proteome</keyword>
<dbReference type="InterPro" id="IPR050565">
    <property type="entry name" value="LYPA1-2/EST-like"/>
</dbReference>
<dbReference type="InterPro" id="IPR003140">
    <property type="entry name" value="PLipase/COase/thioEstase"/>
</dbReference>
<proteinExistence type="inferred from homology"/>
<dbReference type="Proteomes" id="UP000324595">
    <property type="component" value="Unassembled WGS sequence"/>
</dbReference>
<dbReference type="InterPro" id="IPR029058">
    <property type="entry name" value="AB_hydrolase_fold"/>
</dbReference>
<dbReference type="GO" id="GO:0016787">
    <property type="term" value="F:hydrolase activity"/>
    <property type="evidence" value="ECO:0007669"/>
    <property type="project" value="UniProtKB-KW"/>
</dbReference>
<sequence>MKSVLCSGTHPFDIEVPYKLIKTGKDSSKPLIVYLHGFKQNIARFEDLVDDMFTVDAYHLFIQGPYPIYDRKKQRKVEDWGRAWYLYDGKQDQFLKSLEAASEFIEEIIDKVRKDIDAKSVAIVGYSMGGYLAGYFGLSRPNIVNKLVVIGGRIKTEVFEDADKQYEQLNVLALHGANDKSVDSNPQKRCCDLLSEWGANVKFQTIDSGHRLKPEYVKKIKKWFLSLQNE</sequence>
<dbReference type="Pfam" id="PF02230">
    <property type="entry name" value="Abhydrolase_2"/>
    <property type="match status" value="1"/>
</dbReference>
<keyword evidence="2" id="KW-0378">Hydrolase</keyword>
<feature type="domain" description="Phospholipase/carboxylesterase/thioesterase" evidence="3">
    <location>
        <begin position="19"/>
        <end position="223"/>
    </location>
</feature>
<dbReference type="SUPFAM" id="SSF53474">
    <property type="entry name" value="alpha/beta-Hydrolases"/>
    <property type="match status" value="1"/>
</dbReference>
<protein>
    <submittedName>
        <fullName evidence="4">Putative esterase</fullName>
    </submittedName>
</protein>
<evidence type="ECO:0000256" key="2">
    <source>
        <dbReference type="ARBA" id="ARBA00022801"/>
    </source>
</evidence>
<comment type="caution">
    <text evidence="4">The sequence shown here is derived from an EMBL/GenBank/DDBJ whole genome shotgun (WGS) entry which is preliminary data.</text>
</comment>
<evidence type="ECO:0000259" key="3">
    <source>
        <dbReference type="Pfam" id="PF02230"/>
    </source>
</evidence>
<gene>
    <name evidence="4" type="ORF">LX73_0810</name>
</gene>
<accession>A0A5D3YR70</accession>
<dbReference type="Gene3D" id="3.40.50.1820">
    <property type="entry name" value="alpha/beta hydrolase"/>
    <property type="match status" value="1"/>
</dbReference>